<evidence type="ECO:0000256" key="1">
    <source>
        <dbReference type="SAM" id="MobiDB-lite"/>
    </source>
</evidence>
<dbReference type="AlphaFoldDB" id="A0A5P2D2T6"/>
<name>A0A5P2D2T6_STRVZ</name>
<sequence length="66" mass="6572">MAPLTLPDLPSAAPGMPAAAQPTSVPEIGGKLNELNKAGELMNLPNHLAPLIDPLAPVVGLAGAVQ</sequence>
<evidence type="ECO:0000313" key="3">
    <source>
        <dbReference type="Proteomes" id="UP000325211"/>
    </source>
</evidence>
<dbReference type="EMBL" id="CP029190">
    <property type="protein sequence ID" value="QES49053.1"/>
    <property type="molecule type" value="Genomic_DNA"/>
</dbReference>
<dbReference type="Proteomes" id="UP000325211">
    <property type="component" value="Chromosome"/>
</dbReference>
<protein>
    <submittedName>
        <fullName evidence="2">Uncharacterized protein</fullName>
    </submittedName>
</protein>
<reference evidence="2 3" key="1">
    <citation type="submission" date="2018-05" db="EMBL/GenBank/DDBJ databases">
        <title>Streptomyces venezuelae.</title>
        <authorList>
            <person name="Kim W."/>
            <person name="Lee N."/>
            <person name="Cho B.-K."/>
        </authorList>
    </citation>
    <scope>NUCLEOTIDE SEQUENCE [LARGE SCALE GENOMIC DNA]</scope>
    <source>
        <strain evidence="2 3">ATCC 21782</strain>
    </source>
</reference>
<gene>
    <name evidence="2" type="ORF">DEJ50_15810</name>
</gene>
<dbReference type="OrthoDB" id="4274426at2"/>
<evidence type="ECO:0000313" key="2">
    <source>
        <dbReference type="EMBL" id="QES49053.1"/>
    </source>
</evidence>
<organism evidence="2 3">
    <name type="scientific">Streptomyces venezuelae</name>
    <dbReference type="NCBI Taxonomy" id="54571"/>
    <lineage>
        <taxon>Bacteria</taxon>
        <taxon>Bacillati</taxon>
        <taxon>Actinomycetota</taxon>
        <taxon>Actinomycetes</taxon>
        <taxon>Kitasatosporales</taxon>
        <taxon>Streptomycetaceae</taxon>
        <taxon>Streptomyces</taxon>
    </lineage>
</organism>
<feature type="region of interest" description="Disordered" evidence="1">
    <location>
        <begin position="1"/>
        <end position="27"/>
    </location>
</feature>
<accession>A0A5P2D2T6</accession>
<proteinExistence type="predicted"/>